<feature type="region of interest" description="Disordered" evidence="1">
    <location>
        <begin position="230"/>
        <end position="251"/>
    </location>
</feature>
<feature type="domain" description="Peptidase M16 C-terminal" evidence="3">
    <location>
        <begin position="187"/>
        <end position="365"/>
    </location>
</feature>
<evidence type="ECO:0000313" key="5">
    <source>
        <dbReference type="Proteomes" id="UP000066480"/>
    </source>
</evidence>
<evidence type="ECO:0000259" key="3">
    <source>
        <dbReference type="Pfam" id="PF05193"/>
    </source>
</evidence>
<evidence type="ECO:0000313" key="4">
    <source>
        <dbReference type="EMBL" id="AKU17583.1"/>
    </source>
</evidence>
<evidence type="ECO:0000259" key="2">
    <source>
        <dbReference type="Pfam" id="PF00675"/>
    </source>
</evidence>
<dbReference type="PATRIC" id="fig|571913.6.peg.4032"/>
<keyword evidence="5" id="KW-1185">Reference proteome</keyword>
<dbReference type="PANTHER" id="PTHR11851:SF224">
    <property type="entry name" value="PROCESSING PROTEASE"/>
    <property type="match status" value="1"/>
</dbReference>
<dbReference type="Proteomes" id="UP000066480">
    <property type="component" value="Chromosome"/>
</dbReference>
<dbReference type="RefSeq" id="WP_052594349.1">
    <property type="nucleotide sequence ID" value="NZ_CP011112.1"/>
</dbReference>
<dbReference type="InterPro" id="IPR011249">
    <property type="entry name" value="Metalloenz_LuxS/M16"/>
</dbReference>
<organism evidence="4 5">
    <name type="scientific">Luteipulveratus mongoliensis</name>
    <dbReference type="NCBI Taxonomy" id="571913"/>
    <lineage>
        <taxon>Bacteria</taxon>
        <taxon>Bacillati</taxon>
        <taxon>Actinomycetota</taxon>
        <taxon>Actinomycetes</taxon>
        <taxon>Micrococcales</taxon>
        <taxon>Dermacoccaceae</taxon>
        <taxon>Luteipulveratus</taxon>
    </lineage>
</organism>
<dbReference type="STRING" id="571913.VV02_19910"/>
<dbReference type="InterPro" id="IPR011765">
    <property type="entry name" value="Pept_M16_N"/>
</dbReference>
<dbReference type="OrthoDB" id="9811314at2"/>
<evidence type="ECO:0000256" key="1">
    <source>
        <dbReference type="SAM" id="MobiDB-lite"/>
    </source>
</evidence>
<reference evidence="4 5" key="1">
    <citation type="submission" date="2015-03" db="EMBL/GenBank/DDBJ databases">
        <title>Luteipulveratus halotolerans sp. nov., a novel actinobacterium (Dermacoccaceae) from Sarawak, Malaysia.</title>
        <authorList>
            <person name="Juboi H."/>
            <person name="Basik A."/>
            <person name="Shamsul S.S."/>
            <person name="Arnold P."/>
            <person name="Schmitt E.K."/>
            <person name="Sanglier J.-J."/>
            <person name="Yeo T."/>
        </authorList>
    </citation>
    <scope>NUCLEOTIDE SEQUENCE [LARGE SCALE GENOMIC DNA]</scope>
    <source>
        <strain evidence="4 5">MN07-A0370</strain>
    </source>
</reference>
<protein>
    <recommendedName>
        <fullName evidence="6">Protease</fullName>
    </recommendedName>
</protein>
<sequence>MSAVTTTRPEVVAPEPWAFPAPARHVLANGMTALIYRLPGQYVTSTRVVLPSVLSAEPRDREGVASIVSRTMDEGTASHTGEELAELFERNGIGLGAGVSEQGLTVDLDATTSRLGQALDLAAECLREPVFDQAEVGRHVRQRLSEIDHERAGAASRAAIEWVQTFYTSASRGSRPTSGGRETVEPITSADCATYHAAHVRPAGGTVIVAGDVDEQSAIADLERTLGAWSPESASAATDSAEPRDQRDAGSQRIVFVDRPGSVQTEVYVGTAGPNRRAEGGWAAYPALSFLLGGSPSARIDAVLREDKGYTYGMRTSFRPRRHDGLFIAAGSVRGDVTAESYGLLLDVLEGATEGFTAEETQSAIDYIGKTAPGRFATADAVADEAARLRLDGLDTDFVSSYLEDVRALTPERLQEAWKSVVGSWTTVLVGDAEAHADAVRALGRGEVTIVT</sequence>
<dbReference type="Gene3D" id="3.30.830.10">
    <property type="entry name" value="Metalloenzyme, LuxS/M16 peptidase-like"/>
    <property type="match status" value="2"/>
</dbReference>
<gene>
    <name evidence="4" type="ORF">VV02_19910</name>
</gene>
<dbReference type="KEGG" id="lmoi:VV02_19910"/>
<dbReference type="Pfam" id="PF05193">
    <property type="entry name" value="Peptidase_M16_C"/>
    <property type="match status" value="1"/>
</dbReference>
<accession>A0A0K1JLW2</accession>
<feature type="compositionally biased region" description="Basic and acidic residues" evidence="1">
    <location>
        <begin position="241"/>
        <end position="250"/>
    </location>
</feature>
<proteinExistence type="predicted"/>
<name>A0A0K1JLW2_9MICO</name>
<dbReference type="InterPro" id="IPR050361">
    <property type="entry name" value="MPP/UQCRC_Complex"/>
</dbReference>
<dbReference type="PANTHER" id="PTHR11851">
    <property type="entry name" value="METALLOPROTEASE"/>
    <property type="match status" value="1"/>
</dbReference>
<dbReference type="GO" id="GO:0046872">
    <property type="term" value="F:metal ion binding"/>
    <property type="evidence" value="ECO:0007669"/>
    <property type="project" value="InterPro"/>
</dbReference>
<dbReference type="Pfam" id="PF00675">
    <property type="entry name" value="Peptidase_M16"/>
    <property type="match status" value="1"/>
</dbReference>
<dbReference type="InterPro" id="IPR007863">
    <property type="entry name" value="Peptidase_M16_C"/>
</dbReference>
<feature type="domain" description="Peptidase M16 N-terminal" evidence="2">
    <location>
        <begin position="56"/>
        <end position="150"/>
    </location>
</feature>
<dbReference type="SUPFAM" id="SSF63411">
    <property type="entry name" value="LuxS/MPP-like metallohydrolase"/>
    <property type="match status" value="2"/>
</dbReference>
<evidence type="ECO:0008006" key="6">
    <source>
        <dbReference type="Google" id="ProtNLM"/>
    </source>
</evidence>
<dbReference type="EMBL" id="CP011112">
    <property type="protein sequence ID" value="AKU17583.1"/>
    <property type="molecule type" value="Genomic_DNA"/>
</dbReference>
<dbReference type="AlphaFoldDB" id="A0A0K1JLW2"/>